<evidence type="ECO:0000256" key="4">
    <source>
        <dbReference type="ARBA" id="ARBA00022679"/>
    </source>
</evidence>
<comment type="catalytic activity">
    <reaction evidence="7">
        <text>adenosine(1518)/adenosine(1519) in 16S rRNA + 4 S-adenosyl-L-methionine = N(6)-dimethyladenosine(1518)/N(6)-dimethyladenosine(1519) in 16S rRNA + 4 S-adenosyl-L-homocysteine + 4 H(+)</text>
        <dbReference type="Rhea" id="RHEA:19609"/>
        <dbReference type="Rhea" id="RHEA-COMP:10232"/>
        <dbReference type="Rhea" id="RHEA-COMP:10233"/>
        <dbReference type="ChEBI" id="CHEBI:15378"/>
        <dbReference type="ChEBI" id="CHEBI:57856"/>
        <dbReference type="ChEBI" id="CHEBI:59789"/>
        <dbReference type="ChEBI" id="CHEBI:74411"/>
        <dbReference type="ChEBI" id="CHEBI:74493"/>
        <dbReference type="EC" id="2.1.1.182"/>
    </reaction>
</comment>
<dbReference type="InterPro" id="IPR020596">
    <property type="entry name" value="rRNA_Ade_Mease_Trfase_CS"/>
</dbReference>
<dbReference type="PANTHER" id="PTHR11727:SF7">
    <property type="entry name" value="DIMETHYLADENOSINE TRANSFERASE-RELATED"/>
    <property type="match status" value="1"/>
</dbReference>
<dbReference type="KEGG" id="gph:GEMMAAP_09775"/>
<dbReference type="Gene3D" id="1.10.8.100">
    <property type="entry name" value="Ribosomal RNA adenine dimethylase-like, domain 2"/>
    <property type="match status" value="1"/>
</dbReference>
<dbReference type="PROSITE" id="PS01131">
    <property type="entry name" value="RRNA_A_DIMETH"/>
    <property type="match status" value="1"/>
</dbReference>
<dbReference type="Proteomes" id="UP000076404">
    <property type="component" value="Chromosome"/>
</dbReference>
<keyword evidence="11" id="KW-1185">Reference proteome</keyword>
<dbReference type="eggNOG" id="COG0030">
    <property type="taxonomic scope" value="Bacteria"/>
</dbReference>
<dbReference type="InterPro" id="IPR029063">
    <property type="entry name" value="SAM-dependent_MTases_sf"/>
</dbReference>
<organism evidence="10 11">
    <name type="scientific">Gemmatimonas phototrophica</name>
    <dbReference type="NCBI Taxonomy" id="1379270"/>
    <lineage>
        <taxon>Bacteria</taxon>
        <taxon>Pseudomonadati</taxon>
        <taxon>Gemmatimonadota</taxon>
        <taxon>Gemmatimonadia</taxon>
        <taxon>Gemmatimonadales</taxon>
        <taxon>Gemmatimonadaceae</taxon>
        <taxon>Gemmatimonas</taxon>
    </lineage>
</organism>
<comment type="caution">
    <text evidence="7 8">Lacks conserved residue(s) required for the propagation of feature annotation.</text>
</comment>
<dbReference type="Pfam" id="PF00398">
    <property type="entry name" value="RrnaAD"/>
    <property type="match status" value="1"/>
</dbReference>
<feature type="binding site" evidence="7 8">
    <location>
        <position position="42"/>
    </location>
    <ligand>
        <name>S-adenosyl-L-methionine</name>
        <dbReference type="ChEBI" id="CHEBI:59789"/>
    </ligand>
</feature>
<reference evidence="10 11" key="2">
    <citation type="journal article" date="2016" name="Environ. Microbiol. Rep.">
        <title>Metagenomic evidence for the presence of phototrophic Gemmatimonadetes bacteria in diverse environments.</title>
        <authorList>
            <person name="Zeng Y."/>
            <person name="Baumbach J."/>
            <person name="Barbosa E.G."/>
            <person name="Azevedo V."/>
            <person name="Zhang C."/>
            <person name="Koblizek M."/>
        </authorList>
    </citation>
    <scope>NUCLEOTIDE SEQUENCE [LARGE SCALE GENOMIC DNA]</scope>
    <source>
        <strain evidence="10 11">AP64</strain>
    </source>
</reference>
<protein>
    <recommendedName>
        <fullName evidence="7">Ribosomal RNA small subunit methyltransferase A</fullName>
        <ecNumber evidence="7">2.1.1.182</ecNumber>
    </recommendedName>
    <alternativeName>
        <fullName evidence="7">16S rRNA (adenine(1518)-N(6)/adenine(1519)-N(6))-dimethyltransferase</fullName>
    </alternativeName>
    <alternativeName>
        <fullName evidence="7">16S rRNA dimethyladenosine transferase</fullName>
    </alternativeName>
    <alternativeName>
        <fullName evidence="7">16S rRNA dimethylase</fullName>
    </alternativeName>
    <alternativeName>
        <fullName evidence="7">S-adenosylmethionine-6-N', N'-adenosyl(rRNA) dimethyltransferase</fullName>
    </alternativeName>
</protein>
<keyword evidence="5 7" id="KW-0949">S-adenosyl-L-methionine</keyword>
<dbReference type="EC" id="2.1.1.182" evidence="7"/>
<dbReference type="PANTHER" id="PTHR11727">
    <property type="entry name" value="DIMETHYLADENOSINE TRANSFERASE"/>
    <property type="match status" value="1"/>
</dbReference>
<feature type="binding site" evidence="7 8">
    <location>
        <position position="21"/>
    </location>
    <ligand>
        <name>S-adenosyl-L-methionine</name>
        <dbReference type="ChEBI" id="CHEBI:59789"/>
    </ligand>
</feature>
<evidence type="ECO:0000256" key="6">
    <source>
        <dbReference type="ARBA" id="ARBA00022884"/>
    </source>
</evidence>
<evidence type="ECO:0000256" key="7">
    <source>
        <dbReference type="HAMAP-Rule" id="MF_00607"/>
    </source>
</evidence>
<dbReference type="SUPFAM" id="SSF53335">
    <property type="entry name" value="S-adenosyl-L-methionine-dependent methyltransferases"/>
    <property type="match status" value="1"/>
</dbReference>
<name>A0A143BJ09_9BACT</name>
<evidence type="ECO:0000259" key="9">
    <source>
        <dbReference type="SMART" id="SM00650"/>
    </source>
</evidence>
<gene>
    <name evidence="7" type="primary">rsmA</name>
    <name evidence="7" type="synonym">ksgA</name>
    <name evidence="10" type="ORF">GEMMAAP_09775</name>
</gene>
<evidence type="ECO:0000313" key="10">
    <source>
        <dbReference type="EMBL" id="AMW05036.1"/>
    </source>
</evidence>
<accession>A0A143BJ09</accession>
<dbReference type="STRING" id="1379270.GEMMAAP_09775"/>
<dbReference type="InterPro" id="IPR001737">
    <property type="entry name" value="KsgA/Erm"/>
</dbReference>
<evidence type="ECO:0000256" key="1">
    <source>
        <dbReference type="ARBA" id="ARBA00022490"/>
    </source>
</evidence>
<comment type="function">
    <text evidence="7">Specifically dimethylates two adjacent adenosines (A1518 and A1519) in the loop of a conserved hairpin near the 3'-end of 16S rRNA in the 30S particle. May play a critical role in biogenesis of 30S subunits.</text>
</comment>
<dbReference type="NCBIfam" id="TIGR00755">
    <property type="entry name" value="ksgA"/>
    <property type="match status" value="1"/>
</dbReference>
<dbReference type="Gene3D" id="3.40.50.150">
    <property type="entry name" value="Vaccinia Virus protein VP39"/>
    <property type="match status" value="1"/>
</dbReference>
<feature type="binding site" evidence="7 8">
    <location>
        <position position="1"/>
    </location>
    <ligand>
        <name>S-adenosyl-L-methionine</name>
        <dbReference type="ChEBI" id="CHEBI:59789"/>
    </ligand>
</feature>
<dbReference type="EMBL" id="CP011454">
    <property type="protein sequence ID" value="AMW05036.1"/>
    <property type="molecule type" value="Genomic_DNA"/>
</dbReference>
<evidence type="ECO:0000256" key="5">
    <source>
        <dbReference type="ARBA" id="ARBA00022691"/>
    </source>
</evidence>
<dbReference type="GO" id="GO:0003723">
    <property type="term" value="F:RNA binding"/>
    <property type="evidence" value="ECO:0007669"/>
    <property type="project" value="UniProtKB-UniRule"/>
</dbReference>
<dbReference type="GO" id="GO:0005829">
    <property type="term" value="C:cytosol"/>
    <property type="evidence" value="ECO:0007669"/>
    <property type="project" value="TreeGrafter"/>
</dbReference>
<feature type="domain" description="Ribosomal RNA adenine methylase transferase N-terminal" evidence="9">
    <location>
        <begin position="1"/>
        <end position="170"/>
    </location>
</feature>
<dbReference type="AlphaFoldDB" id="A0A143BJ09"/>
<evidence type="ECO:0000256" key="3">
    <source>
        <dbReference type="ARBA" id="ARBA00022603"/>
    </source>
</evidence>
<dbReference type="PROSITE" id="PS51689">
    <property type="entry name" value="SAM_RNA_A_N6_MT"/>
    <property type="match status" value="1"/>
</dbReference>
<dbReference type="InterPro" id="IPR011530">
    <property type="entry name" value="rRNA_adenine_dimethylase"/>
</dbReference>
<dbReference type="SMART" id="SM00650">
    <property type="entry name" value="rADc"/>
    <property type="match status" value="1"/>
</dbReference>
<reference evidence="10 11" key="1">
    <citation type="journal article" date="2014" name="Proc. Natl. Acad. Sci. U.S.A.">
        <title>Functional type 2 photosynthetic reaction centers found in the rare bacterial phylum Gemmatimonadetes.</title>
        <authorList>
            <person name="Zeng Y."/>
            <person name="Feng F."/>
            <person name="Medova H."/>
            <person name="Dean J."/>
            <person name="Koblizek M."/>
        </authorList>
    </citation>
    <scope>NUCLEOTIDE SEQUENCE [LARGE SCALE GENOMIC DNA]</scope>
    <source>
        <strain evidence="10 11">AP64</strain>
    </source>
</reference>
<dbReference type="InterPro" id="IPR020598">
    <property type="entry name" value="rRNA_Ade_methylase_Trfase_N"/>
</dbReference>
<evidence type="ECO:0000256" key="8">
    <source>
        <dbReference type="PROSITE-ProRule" id="PRU01026"/>
    </source>
</evidence>
<keyword evidence="2 7" id="KW-0698">rRNA processing</keyword>
<keyword evidence="3 7" id="KW-0489">Methyltransferase</keyword>
<dbReference type="InterPro" id="IPR023165">
    <property type="entry name" value="rRNA_Ade_diMease-like_C"/>
</dbReference>
<proteinExistence type="inferred from homology"/>
<dbReference type="CDD" id="cd02440">
    <property type="entry name" value="AdoMet_MTases"/>
    <property type="match status" value="1"/>
</dbReference>
<comment type="subcellular location">
    <subcellularLocation>
        <location evidence="7">Cytoplasm</location>
    </subcellularLocation>
</comment>
<dbReference type="HAMAP" id="MF_00607">
    <property type="entry name" value="16SrRNA_methyltr_A"/>
    <property type="match status" value="1"/>
</dbReference>
<keyword evidence="4 7" id="KW-0808">Transferase</keyword>
<keyword evidence="6 7" id="KW-0694">RNA-binding</keyword>
<keyword evidence="1 7" id="KW-0963">Cytoplasm</keyword>
<evidence type="ECO:0000256" key="2">
    <source>
        <dbReference type="ARBA" id="ARBA00022552"/>
    </source>
</evidence>
<dbReference type="GO" id="GO:0052908">
    <property type="term" value="F:16S rRNA (adenine(1518)-N(6)/adenine(1519)-N(6))-dimethyltransferase activity"/>
    <property type="evidence" value="ECO:0007669"/>
    <property type="project" value="UniProtKB-EC"/>
</dbReference>
<sequence>MLDSIVDALGDLSQRTVVEIGPGRGALTDRLVAKAQRVVAVEVDRDLVQHLRARYADKSQVQIVEADVLTTNLAELAGGSYVLAGNVPYYITTPIIFHALELPRPDVAVYLVQKEVADRMAAPPGDKTYGALSVNLQAVVNVEFIRKVPPGSFNPPPAVDSAVVRVTPRPEAVIEPELEPRFRSFVLAAFGLRRKQLVRVVRTVASLDAERALDIVTSCGLNPEARPETLSPADFARLVRALQ</sequence>
<evidence type="ECO:0000313" key="11">
    <source>
        <dbReference type="Proteomes" id="UP000076404"/>
    </source>
</evidence>
<feature type="binding site" evidence="7 8">
    <location>
        <position position="86"/>
    </location>
    <ligand>
        <name>S-adenosyl-L-methionine</name>
        <dbReference type="ChEBI" id="CHEBI:59789"/>
    </ligand>
</feature>
<feature type="binding site" evidence="7 8">
    <location>
        <position position="67"/>
    </location>
    <ligand>
        <name>S-adenosyl-L-methionine</name>
        <dbReference type="ChEBI" id="CHEBI:59789"/>
    </ligand>
</feature>
<comment type="similarity">
    <text evidence="7">Belongs to the class I-like SAM-binding methyltransferase superfamily. rRNA adenine N(6)-methyltransferase family. RsmA subfamily.</text>
</comment>